<reference evidence="2" key="1">
    <citation type="submission" date="2017-02" db="UniProtKB">
        <authorList>
            <consortium name="WormBaseParasite"/>
        </authorList>
    </citation>
    <scope>IDENTIFICATION</scope>
</reference>
<organism evidence="1 2">
    <name type="scientific">Dracunculus medinensis</name>
    <name type="common">Guinea worm</name>
    <dbReference type="NCBI Taxonomy" id="318479"/>
    <lineage>
        <taxon>Eukaryota</taxon>
        <taxon>Metazoa</taxon>
        <taxon>Ecdysozoa</taxon>
        <taxon>Nematoda</taxon>
        <taxon>Chromadorea</taxon>
        <taxon>Rhabditida</taxon>
        <taxon>Spirurina</taxon>
        <taxon>Dracunculoidea</taxon>
        <taxon>Dracunculidae</taxon>
        <taxon>Dracunculus</taxon>
    </lineage>
</organism>
<accession>A0A0N4UI64</accession>
<proteinExistence type="predicted"/>
<dbReference type="AlphaFoldDB" id="A0A0N4UI64"/>
<dbReference type="Proteomes" id="UP000038040">
    <property type="component" value="Unplaced"/>
</dbReference>
<evidence type="ECO:0000313" key="2">
    <source>
        <dbReference type="WBParaSite" id="DME_0000728101-mRNA-1"/>
    </source>
</evidence>
<name>A0A0N4UI64_DRAME</name>
<sequence length="225" mass="26004">MSHSEFSNEKSQGDEEMYYLFEGISRQRIVSFGIISSPFLLSATLNYYLETCGNKTASEIKENICGDNITLSANAIKNFLGINWIHDLDIIQHGLGNKSLRELFCNSSSRNRSIGLFNTTDDFTQIISSIFMENRSWDQFLTQEGEQQWHKIGKLRTDVIDLSNSFYALNAGYPRIESFLIYAKFWIAPIKFWIAPIIYPYQGLNCYQYLLVHELHIKLNLNLVI</sequence>
<dbReference type="WBParaSite" id="DME_0000728101-mRNA-1">
    <property type="protein sequence ID" value="DME_0000728101-mRNA-1"/>
    <property type="gene ID" value="DME_0000728101"/>
</dbReference>
<protein>
    <submittedName>
        <fullName evidence="2">SERPIN domain-containing protein</fullName>
    </submittedName>
</protein>
<evidence type="ECO:0000313" key="1">
    <source>
        <dbReference type="Proteomes" id="UP000038040"/>
    </source>
</evidence>